<dbReference type="InterPro" id="IPR035994">
    <property type="entry name" value="Nucleoside_phosphorylase_sf"/>
</dbReference>
<reference evidence="9" key="1">
    <citation type="submission" date="2017-09" db="EMBL/GenBank/DDBJ databases">
        <title>Depth-based differentiation of microbial function through sediment-hosted aquifers and enrichment of novel symbionts in the deep terrestrial subsurface.</title>
        <authorList>
            <person name="Probst A.J."/>
            <person name="Ladd B."/>
            <person name="Jarett J.K."/>
            <person name="Geller-Mcgrath D.E."/>
            <person name="Sieber C.M.K."/>
            <person name="Emerson J.B."/>
            <person name="Anantharaman K."/>
            <person name="Thomas B.C."/>
            <person name="Malmstrom R."/>
            <person name="Stieglmeier M."/>
            <person name="Klingl A."/>
            <person name="Woyke T."/>
            <person name="Ryan C.M."/>
            <person name="Banfield J.F."/>
        </authorList>
    </citation>
    <scope>NUCLEOTIDE SEQUENCE [LARGE SCALE GENOMIC DNA]</scope>
</reference>
<feature type="binding site" evidence="6">
    <location>
        <position position="202"/>
    </location>
    <ligand>
        <name>a purine D-ribonucleoside</name>
        <dbReference type="ChEBI" id="CHEBI:142355"/>
    </ligand>
</feature>
<evidence type="ECO:0000256" key="3">
    <source>
        <dbReference type="ARBA" id="ARBA00022676"/>
    </source>
</evidence>
<protein>
    <recommendedName>
        <fullName evidence="5">Purine nucleoside phosphorylase</fullName>
        <ecNumber evidence="5">2.4.2.1</ecNumber>
    </recommendedName>
    <alternativeName>
        <fullName evidence="5">Inosine-guanosine phosphorylase</fullName>
    </alternativeName>
</protein>
<dbReference type="UniPathway" id="UPA00606"/>
<dbReference type="Gene3D" id="3.40.50.1580">
    <property type="entry name" value="Nucleoside phosphorylase domain"/>
    <property type="match status" value="1"/>
</dbReference>
<keyword evidence="3 5" id="KW-0328">Glycosyltransferase</keyword>
<feature type="binding site" evidence="6">
    <location>
        <position position="122"/>
    </location>
    <ligand>
        <name>phosphate</name>
        <dbReference type="ChEBI" id="CHEBI:43474"/>
    </ligand>
</feature>
<comment type="similarity">
    <text evidence="2 5">Belongs to the PNP/MTAP phosphorylase family.</text>
</comment>
<feature type="binding site" evidence="6">
    <location>
        <position position="221"/>
    </location>
    <ligand>
        <name>phosphate</name>
        <dbReference type="ChEBI" id="CHEBI:43474"/>
    </ligand>
</feature>
<comment type="caution">
    <text evidence="8">The sequence shown here is derived from an EMBL/GenBank/DDBJ whole genome shotgun (WGS) entry which is preliminary data.</text>
</comment>
<feature type="domain" description="Nucleoside phosphorylase" evidence="7">
    <location>
        <begin position="35"/>
        <end position="278"/>
    </location>
</feature>
<feature type="binding site" evidence="6">
    <location>
        <position position="39"/>
    </location>
    <ligand>
        <name>phosphate</name>
        <dbReference type="ChEBI" id="CHEBI:43474"/>
    </ligand>
</feature>
<evidence type="ECO:0000313" key="8">
    <source>
        <dbReference type="EMBL" id="PIR74079.1"/>
    </source>
</evidence>
<evidence type="ECO:0000256" key="5">
    <source>
        <dbReference type="PIRNR" id="PIRNR000477"/>
    </source>
</evidence>
<evidence type="ECO:0000256" key="6">
    <source>
        <dbReference type="PIRSR" id="PIRSR000477-2"/>
    </source>
</evidence>
<dbReference type="Proteomes" id="UP000230154">
    <property type="component" value="Unassembled WGS sequence"/>
</dbReference>
<evidence type="ECO:0000256" key="1">
    <source>
        <dbReference type="ARBA" id="ARBA00005058"/>
    </source>
</evidence>
<keyword evidence="4 5" id="KW-0808">Transferase</keyword>
<dbReference type="NCBIfam" id="TIGR01697">
    <property type="entry name" value="PNPH-PUNA-XAPA"/>
    <property type="match status" value="1"/>
</dbReference>
<gene>
    <name evidence="8" type="ORF">COU35_04530</name>
</gene>
<dbReference type="SUPFAM" id="SSF53167">
    <property type="entry name" value="Purine and uridine phosphorylases"/>
    <property type="match status" value="1"/>
</dbReference>
<dbReference type="PIRSF" id="PIRSF000477">
    <property type="entry name" value="PurNPase"/>
    <property type="match status" value="1"/>
</dbReference>
<dbReference type="GO" id="GO:0004731">
    <property type="term" value="F:purine-nucleoside phosphorylase activity"/>
    <property type="evidence" value="ECO:0007669"/>
    <property type="project" value="UniProtKB-EC"/>
</dbReference>
<evidence type="ECO:0000256" key="4">
    <source>
        <dbReference type="ARBA" id="ARBA00022679"/>
    </source>
</evidence>
<dbReference type="PANTHER" id="PTHR11904">
    <property type="entry name" value="METHYLTHIOADENOSINE/PURINE NUCLEOSIDE PHOSPHORYLASE"/>
    <property type="match status" value="1"/>
</dbReference>
<accession>A0A2H0TPL7</accession>
<evidence type="ECO:0000313" key="9">
    <source>
        <dbReference type="Proteomes" id="UP000230154"/>
    </source>
</evidence>
<dbReference type="EC" id="2.4.2.1" evidence="5"/>
<evidence type="ECO:0000259" key="7">
    <source>
        <dbReference type="Pfam" id="PF01048"/>
    </source>
</evidence>
<dbReference type="NCBIfam" id="NF006054">
    <property type="entry name" value="PRK08202.1"/>
    <property type="match status" value="1"/>
</dbReference>
<name>A0A2H0TPL7_9BACT</name>
<feature type="binding site" evidence="6">
    <location>
        <position position="244"/>
    </location>
    <ligand>
        <name>a purine D-ribonucleoside</name>
        <dbReference type="ChEBI" id="CHEBI:142355"/>
    </ligand>
</feature>
<dbReference type="Pfam" id="PF01048">
    <property type="entry name" value="PNP_UDP_1"/>
    <property type="match status" value="1"/>
</dbReference>
<dbReference type="EMBL" id="PFCB01000030">
    <property type="protein sequence ID" value="PIR74079.1"/>
    <property type="molecule type" value="Genomic_DNA"/>
</dbReference>
<dbReference type="CDD" id="cd09009">
    <property type="entry name" value="PNP-EcPNPII_like"/>
    <property type="match status" value="1"/>
</dbReference>
<dbReference type="GO" id="GO:0005737">
    <property type="term" value="C:cytoplasm"/>
    <property type="evidence" value="ECO:0007669"/>
    <property type="project" value="TreeGrafter"/>
</dbReference>
<sequence length="286" mass="30740">MLSPKESTLTEKEKLDQAAAAVKEMMGDFIPKFSITLGSGLGYLTNLVGQSVFCDYNEIPHCKVPGVTGHAGQLVWGYLEGVPVVMLRGRIHLYEGYTVHEVVFLTRLMVTLGVKRLIITHATGAVTRNLEPGDIVGIRSQLGLNCPDPTSGPGIPELGVEFSPMEEVFDPHFLRIAKRCALDEGVSFHWGVSAFKMGRTYETVAEVEAMARMGADVATMSTVPEVIAAAQMGAKVLDLALVTNMGAGMGSLLPISHEGVVQVVDGMKEPFGRLVTSIVREVGQNL</sequence>
<dbReference type="AlphaFoldDB" id="A0A2H0TPL7"/>
<dbReference type="InterPro" id="IPR000845">
    <property type="entry name" value="Nucleoside_phosphorylase_d"/>
</dbReference>
<proteinExistence type="inferred from homology"/>
<dbReference type="PANTHER" id="PTHR11904:SF9">
    <property type="entry name" value="PURINE NUCLEOSIDE PHOSPHORYLASE-RELATED"/>
    <property type="match status" value="1"/>
</dbReference>
<feature type="binding site" evidence="6">
    <location>
        <begin position="90"/>
        <end position="92"/>
    </location>
    <ligand>
        <name>phosphate</name>
        <dbReference type="ChEBI" id="CHEBI:43474"/>
    </ligand>
</feature>
<feature type="binding site" evidence="6">
    <location>
        <position position="70"/>
    </location>
    <ligand>
        <name>phosphate</name>
        <dbReference type="ChEBI" id="CHEBI:43474"/>
    </ligand>
</feature>
<dbReference type="InterPro" id="IPR011268">
    <property type="entry name" value="Purine_phosphorylase"/>
</dbReference>
<comment type="function">
    <text evidence="5">The purine nucleoside phosphorylases catalyze the phosphorolytic breakdown of the N-glycosidic bond in the beta-(deoxy)ribonucleoside molecules, with the formation of the corresponding free purine bases and pentose-1-phosphate.</text>
</comment>
<evidence type="ECO:0000256" key="2">
    <source>
        <dbReference type="ARBA" id="ARBA00006751"/>
    </source>
</evidence>
<comment type="pathway">
    <text evidence="1 5">Purine metabolism; purine nucleoside salvage.</text>
</comment>
<organism evidence="8 9">
    <name type="scientific">Candidatus Magasanikbacteria bacterium CG10_big_fil_rev_8_21_14_0_10_47_10</name>
    <dbReference type="NCBI Taxonomy" id="1974652"/>
    <lineage>
        <taxon>Bacteria</taxon>
        <taxon>Candidatus Magasanikiibacteriota</taxon>
    </lineage>
</organism>
<dbReference type="GO" id="GO:0009116">
    <property type="term" value="P:nucleoside metabolic process"/>
    <property type="evidence" value="ECO:0007669"/>
    <property type="project" value="InterPro"/>
</dbReference>